<evidence type="ECO:0000256" key="2">
    <source>
        <dbReference type="SAM" id="MobiDB-lite"/>
    </source>
</evidence>
<accession>A0ABT9NYS5</accession>
<feature type="transmembrane region" description="Helical" evidence="3">
    <location>
        <begin position="79"/>
        <end position="97"/>
    </location>
</feature>
<evidence type="ECO:0000313" key="5">
    <source>
        <dbReference type="Proteomes" id="UP001235712"/>
    </source>
</evidence>
<gene>
    <name evidence="4" type="ORF">J2S57_001342</name>
</gene>
<keyword evidence="5" id="KW-1185">Reference proteome</keyword>
<feature type="compositionally biased region" description="Low complexity" evidence="2">
    <location>
        <begin position="46"/>
        <end position="61"/>
    </location>
</feature>
<proteinExistence type="predicted"/>
<name>A0ABT9NYS5_9ACTN</name>
<feature type="region of interest" description="Disordered" evidence="2">
    <location>
        <begin position="156"/>
        <end position="178"/>
    </location>
</feature>
<feature type="compositionally biased region" description="Low complexity" evidence="2">
    <location>
        <begin position="1"/>
        <end position="11"/>
    </location>
</feature>
<reference evidence="4 5" key="1">
    <citation type="submission" date="2023-07" db="EMBL/GenBank/DDBJ databases">
        <title>Sequencing the genomes of 1000 actinobacteria strains.</title>
        <authorList>
            <person name="Klenk H.-P."/>
        </authorList>
    </citation>
    <scope>NUCLEOTIDE SEQUENCE [LARGE SCALE GENOMIC DNA]</scope>
    <source>
        <strain evidence="4 5">DSM 44388</strain>
    </source>
</reference>
<dbReference type="Proteomes" id="UP001235712">
    <property type="component" value="Unassembled WGS sequence"/>
</dbReference>
<evidence type="ECO:0000313" key="4">
    <source>
        <dbReference type="EMBL" id="MDP9825593.1"/>
    </source>
</evidence>
<dbReference type="RefSeq" id="WP_307239542.1">
    <property type="nucleotide sequence ID" value="NZ_JAUSQZ010000001.1"/>
</dbReference>
<protein>
    <submittedName>
        <fullName evidence="4">Cell division protein FtsB</fullName>
    </submittedName>
</protein>
<keyword evidence="3" id="KW-0812">Transmembrane</keyword>
<keyword evidence="3" id="KW-1133">Transmembrane helix</keyword>
<feature type="region of interest" description="Disordered" evidence="2">
    <location>
        <begin position="1"/>
        <end position="70"/>
    </location>
</feature>
<sequence>MKKPATTAEKVVAAKKRQAAAVRALHTPPKKRAVARTTASRSGGLRPTSTRPGSARPRSGSTGRGSRGRGFALGTGRPIWVLGAVMAALALLTLPYFQKWLVQRAEIESMRSEVTQAQNDVESLKKQQERWKDDDYVRAQARARLDYVMPGEIGYAVPGATPTPQADPSSTGAADVPAGNQSWFSSVWVSAQAAGSQGEAQATTEVP</sequence>
<keyword evidence="4" id="KW-0131">Cell cycle</keyword>
<evidence type="ECO:0000256" key="1">
    <source>
        <dbReference type="SAM" id="Coils"/>
    </source>
</evidence>
<keyword evidence="3" id="KW-0472">Membrane</keyword>
<feature type="coiled-coil region" evidence="1">
    <location>
        <begin position="107"/>
        <end position="134"/>
    </location>
</feature>
<dbReference type="Pfam" id="PF04977">
    <property type="entry name" value="DivIC"/>
    <property type="match status" value="1"/>
</dbReference>
<dbReference type="EMBL" id="JAUSQZ010000001">
    <property type="protein sequence ID" value="MDP9825593.1"/>
    <property type="molecule type" value="Genomic_DNA"/>
</dbReference>
<keyword evidence="4" id="KW-0132">Cell division</keyword>
<dbReference type="InterPro" id="IPR007060">
    <property type="entry name" value="FtsL/DivIC"/>
</dbReference>
<keyword evidence="1" id="KW-0175">Coiled coil</keyword>
<feature type="compositionally biased region" description="Polar residues" evidence="2">
    <location>
        <begin position="162"/>
        <end position="172"/>
    </location>
</feature>
<organism evidence="4 5">
    <name type="scientific">Kineosporia succinea</name>
    <dbReference type="NCBI Taxonomy" id="84632"/>
    <lineage>
        <taxon>Bacteria</taxon>
        <taxon>Bacillati</taxon>
        <taxon>Actinomycetota</taxon>
        <taxon>Actinomycetes</taxon>
        <taxon>Kineosporiales</taxon>
        <taxon>Kineosporiaceae</taxon>
        <taxon>Kineosporia</taxon>
    </lineage>
</organism>
<comment type="caution">
    <text evidence="4">The sequence shown here is derived from an EMBL/GenBank/DDBJ whole genome shotgun (WGS) entry which is preliminary data.</text>
</comment>
<dbReference type="GO" id="GO:0051301">
    <property type="term" value="P:cell division"/>
    <property type="evidence" value="ECO:0007669"/>
    <property type="project" value="UniProtKB-KW"/>
</dbReference>
<evidence type="ECO:0000256" key="3">
    <source>
        <dbReference type="SAM" id="Phobius"/>
    </source>
</evidence>